<dbReference type="AlphaFoldDB" id="M1MU12"/>
<dbReference type="OrthoDB" id="8584824at2"/>
<organism evidence="3 4">
    <name type="scientific">Clostridium saccharoperbutylacetonicum N1-4(HMT)</name>
    <dbReference type="NCBI Taxonomy" id="931276"/>
    <lineage>
        <taxon>Bacteria</taxon>
        <taxon>Bacillati</taxon>
        <taxon>Bacillota</taxon>
        <taxon>Clostridia</taxon>
        <taxon>Eubacteriales</taxon>
        <taxon>Clostridiaceae</taxon>
        <taxon>Clostridium</taxon>
    </lineage>
</organism>
<evidence type="ECO:0000313" key="3">
    <source>
        <dbReference type="EMBL" id="AGF58176.1"/>
    </source>
</evidence>
<dbReference type="HOGENOM" id="CLU_041211_0_0_9"/>
<dbReference type="Pfam" id="PF03390">
    <property type="entry name" value="2HCT"/>
    <property type="match status" value="1"/>
</dbReference>
<evidence type="ECO:0000256" key="1">
    <source>
        <dbReference type="PIRNR" id="PIRNR005348"/>
    </source>
</evidence>
<dbReference type="STRING" id="36745.CLSAP_41950"/>
<dbReference type="Proteomes" id="UP000011728">
    <property type="component" value="Chromosome"/>
</dbReference>
<feature type="transmembrane region" description="Helical" evidence="2">
    <location>
        <begin position="299"/>
        <end position="318"/>
    </location>
</feature>
<feature type="transmembrane region" description="Helical" evidence="2">
    <location>
        <begin position="115"/>
        <end position="132"/>
    </location>
</feature>
<name>M1MU12_9CLOT</name>
<feature type="transmembrane region" description="Helical" evidence="2">
    <location>
        <begin position="76"/>
        <end position="95"/>
    </location>
</feature>
<accession>M1MU12</accession>
<dbReference type="GO" id="GO:0015293">
    <property type="term" value="F:symporter activity"/>
    <property type="evidence" value="ECO:0007669"/>
    <property type="project" value="UniProtKB-UniRule"/>
</dbReference>
<protein>
    <submittedName>
        <fullName evidence="3">Citrate/malate transporter CimH</fullName>
    </submittedName>
</protein>
<feature type="transmembrane region" description="Helical" evidence="2">
    <location>
        <begin position="144"/>
        <end position="165"/>
    </location>
</feature>
<keyword evidence="1 2" id="KW-0472">Membrane</keyword>
<keyword evidence="4" id="KW-1185">Reference proteome</keyword>
<dbReference type="PATRIC" id="fig|931276.5.peg.4455"/>
<sequence length="447" mass="47608">MASFVSEGNVEKHRIFKRIFSVKIGVMPLGVYLSLLVVVIALLSRNILPNDMLGAACIMILYGFTCEEIGKRIPIIKHIGGKVIMATFLPSYMVYANLIPKMASDSVTTFMKQTNFLYVFIACIIVGSILSMNRKVLMKAFVKIFIPMVSSLVIGSFVGIAVAFVCGISPYEAYFFIIAPVMAGGVGEGALPLSMGYSAVLQQSQDGLFAQVLPCVMLGSLVAILLAGLLKRIGEKYPQYSGNGTLLKVGGDDEILELAQQGEKDKANTHHDLAQLTVAGILSFALYMAGVYVNSLVGLPAPIVMLIAVVMAKVVGVIPSSIEKGGYSLFRFIVTGVTTPLLFGVGVAMTPWKNLVVVFTNPRYLIVITCTVITIVVVGWFVGKLVGMNPVEAAMVTACNSGQGGTGVVSILTSGDRLELMPFGQLATRIGGAVTVTLAIALLKMIK</sequence>
<dbReference type="PIRSF" id="PIRSF005348">
    <property type="entry name" value="YxkH"/>
    <property type="match status" value="1"/>
</dbReference>
<gene>
    <name evidence="3" type="primary">cimH1</name>
    <name evidence="3" type="ORF">Cspa_c44230</name>
</gene>
<dbReference type="RefSeq" id="WP_015394487.1">
    <property type="nucleotide sequence ID" value="NC_020291.1"/>
</dbReference>
<keyword evidence="1" id="KW-0769">Symport</keyword>
<evidence type="ECO:0000313" key="4">
    <source>
        <dbReference type="Proteomes" id="UP000011728"/>
    </source>
</evidence>
<feature type="transmembrane region" description="Helical" evidence="2">
    <location>
        <begin position="273"/>
        <end position="293"/>
    </location>
</feature>
<evidence type="ECO:0000256" key="2">
    <source>
        <dbReference type="SAM" id="Phobius"/>
    </source>
</evidence>
<dbReference type="PANTHER" id="PTHR40033">
    <property type="entry name" value="NA(+)-MALATE SYMPORTER"/>
    <property type="match status" value="1"/>
</dbReference>
<keyword evidence="2" id="KW-1133">Transmembrane helix</keyword>
<feature type="transmembrane region" description="Helical" evidence="2">
    <location>
        <begin position="330"/>
        <end position="352"/>
    </location>
</feature>
<feature type="transmembrane region" description="Helical" evidence="2">
    <location>
        <begin position="364"/>
        <end position="382"/>
    </location>
</feature>
<dbReference type="EMBL" id="CP004121">
    <property type="protein sequence ID" value="AGF58176.1"/>
    <property type="molecule type" value="Genomic_DNA"/>
</dbReference>
<feature type="transmembrane region" description="Helical" evidence="2">
    <location>
        <begin position="47"/>
        <end position="64"/>
    </location>
</feature>
<dbReference type="GO" id="GO:0008514">
    <property type="term" value="F:organic anion transmembrane transporter activity"/>
    <property type="evidence" value="ECO:0007669"/>
    <property type="project" value="InterPro"/>
</dbReference>
<dbReference type="KEGG" id="csr:Cspa_c44230"/>
<feature type="transmembrane region" description="Helical" evidence="2">
    <location>
        <begin position="208"/>
        <end position="230"/>
    </location>
</feature>
<dbReference type="PANTHER" id="PTHR40033:SF1">
    <property type="entry name" value="CITRATE-SODIUM SYMPORTER"/>
    <property type="match status" value="1"/>
</dbReference>
<keyword evidence="1" id="KW-0813">Transport</keyword>
<feature type="transmembrane region" description="Helical" evidence="2">
    <location>
        <begin position="20"/>
        <end position="41"/>
    </location>
</feature>
<reference evidence="3 4" key="1">
    <citation type="submission" date="2013-02" db="EMBL/GenBank/DDBJ databases">
        <title>Genome sequence of Clostridium saccharoperbutylacetonicum N1-4(HMT).</title>
        <authorList>
            <person name="Poehlein A."/>
            <person name="Daniel R."/>
        </authorList>
    </citation>
    <scope>NUCLEOTIDE SEQUENCE [LARGE SCALE GENOMIC DNA]</scope>
    <source>
        <strain evidence="4">N1-4(HMT)</strain>
    </source>
</reference>
<proteinExistence type="inferred from homology"/>
<dbReference type="eggNOG" id="COG3493">
    <property type="taxonomic scope" value="Bacteria"/>
</dbReference>
<comment type="similarity">
    <text evidence="1">Belongs to the 2-hydroxycarboxylate transporter (2-HCT) (TC 2.A.24) family.</text>
</comment>
<dbReference type="InterPro" id="IPR004679">
    <property type="entry name" value="2-OHcarboxylate_transport"/>
</dbReference>
<keyword evidence="2" id="KW-0812">Transmembrane</keyword>
<dbReference type="GO" id="GO:0005886">
    <property type="term" value="C:plasma membrane"/>
    <property type="evidence" value="ECO:0007669"/>
    <property type="project" value="UniProtKB-UniRule"/>
</dbReference>